<name>A0AB34IH11_PRYPA</name>
<dbReference type="PROSITE" id="PS50103">
    <property type="entry name" value="ZF_C3H1"/>
    <property type="match status" value="1"/>
</dbReference>
<dbReference type="CDD" id="cd00268">
    <property type="entry name" value="DEADc"/>
    <property type="match status" value="1"/>
</dbReference>
<dbReference type="SUPFAM" id="SSF52540">
    <property type="entry name" value="P-loop containing nucleoside triphosphate hydrolases"/>
    <property type="match status" value="1"/>
</dbReference>
<dbReference type="InterPro" id="IPR044742">
    <property type="entry name" value="DEAD/DEAH_RhlB"/>
</dbReference>
<dbReference type="GO" id="GO:0016787">
    <property type="term" value="F:hydrolase activity"/>
    <property type="evidence" value="ECO:0007669"/>
    <property type="project" value="UniProtKB-KW"/>
</dbReference>
<dbReference type="InterPro" id="IPR014001">
    <property type="entry name" value="Helicase_ATP-bd"/>
</dbReference>
<evidence type="ECO:0000256" key="1">
    <source>
        <dbReference type="ARBA" id="ARBA00022723"/>
    </source>
</evidence>
<feature type="domain" description="Helicase C-terminal" evidence="12">
    <location>
        <begin position="396"/>
        <end position="537"/>
    </location>
</feature>
<evidence type="ECO:0000259" key="11">
    <source>
        <dbReference type="PROSITE" id="PS51192"/>
    </source>
</evidence>
<dbReference type="PANTHER" id="PTHR47959:SF1">
    <property type="entry name" value="ATP-DEPENDENT RNA HELICASE DBPA"/>
    <property type="match status" value="1"/>
</dbReference>
<dbReference type="InterPro" id="IPR011545">
    <property type="entry name" value="DEAD/DEAH_box_helicase_dom"/>
</dbReference>
<dbReference type="PROSITE" id="PS51194">
    <property type="entry name" value="HELICASE_CTER"/>
    <property type="match status" value="1"/>
</dbReference>
<keyword evidence="7" id="KW-0067">ATP-binding</keyword>
<keyword evidence="6 8" id="KW-0862">Zinc</keyword>
<feature type="zinc finger region" description="C3H1-type" evidence="8">
    <location>
        <begin position="81"/>
        <end position="108"/>
    </location>
</feature>
<evidence type="ECO:0000256" key="2">
    <source>
        <dbReference type="ARBA" id="ARBA00022741"/>
    </source>
</evidence>
<reference evidence="13 14" key="1">
    <citation type="journal article" date="2024" name="Science">
        <title>Giant polyketide synthase enzymes in the biosynthesis of giant marine polyether toxins.</title>
        <authorList>
            <person name="Fallon T.R."/>
            <person name="Shende V.V."/>
            <person name="Wierzbicki I.H."/>
            <person name="Pendleton A.L."/>
            <person name="Watervoot N.F."/>
            <person name="Auber R.P."/>
            <person name="Gonzalez D.J."/>
            <person name="Wisecaver J.H."/>
            <person name="Moore B.S."/>
        </authorList>
    </citation>
    <scope>NUCLEOTIDE SEQUENCE [LARGE SCALE GENOMIC DNA]</scope>
    <source>
        <strain evidence="13 14">12B1</strain>
    </source>
</reference>
<evidence type="ECO:0000256" key="6">
    <source>
        <dbReference type="ARBA" id="ARBA00022833"/>
    </source>
</evidence>
<evidence type="ECO:0000256" key="9">
    <source>
        <dbReference type="SAM" id="MobiDB-lite"/>
    </source>
</evidence>
<feature type="domain" description="Helicase ATP-binding" evidence="11">
    <location>
        <begin position="150"/>
        <end position="326"/>
    </location>
</feature>
<feature type="region of interest" description="Disordered" evidence="9">
    <location>
        <begin position="1"/>
        <end position="40"/>
    </location>
</feature>
<dbReference type="GO" id="GO:0003724">
    <property type="term" value="F:RNA helicase activity"/>
    <property type="evidence" value="ECO:0007669"/>
    <property type="project" value="TreeGrafter"/>
</dbReference>
<dbReference type="GO" id="GO:0008270">
    <property type="term" value="F:zinc ion binding"/>
    <property type="evidence" value="ECO:0007669"/>
    <property type="project" value="UniProtKB-KW"/>
</dbReference>
<dbReference type="Pfam" id="PF00270">
    <property type="entry name" value="DEAD"/>
    <property type="match status" value="1"/>
</dbReference>
<evidence type="ECO:0008006" key="15">
    <source>
        <dbReference type="Google" id="ProtNLM"/>
    </source>
</evidence>
<evidence type="ECO:0000313" key="14">
    <source>
        <dbReference type="Proteomes" id="UP001515480"/>
    </source>
</evidence>
<keyword evidence="5" id="KW-0347">Helicase</keyword>
<evidence type="ECO:0000313" key="13">
    <source>
        <dbReference type="EMBL" id="KAL1499410.1"/>
    </source>
</evidence>
<organism evidence="13 14">
    <name type="scientific">Prymnesium parvum</name>
    <name type="common">Toxic golden alga</name>
    <dbReference type="NCBI Taxonomy" id="97485"/>
    <lineage>
        <taxon>Eukaryota</taxon>
        <taxon>Haptista</taxon>
        <taxon>Haptophyta</taxon>
        <taxon>Prymnesiophyceae</taxon>
        <taxon>Prymnesiales</taxon>
        <taxon>Prymnesiaceae</taxon>
        <taxon>Prymnesium</taxon>
    </lineage>
</organism>
<dbReference type="SUPFAM" id="SSF90229">
    <property type="entry name" value="CCCH zinc finger"/>
    <property type="match status" value="1"/>
</dbReference>
<dbReference type="InterPro" id="IPR027417">
    <property type="entry name" value="P-loop_NTPase"/>
</dbReference>
<evidence type="ECO:0000256" key="3">
    <source>
        <dbReference type="ARBA" id="ARBA00022771"/>
    </source>
</evidence>
<dbReference type="PROSITE" id="PS51192">
    <property type="entry name" value="HELICASE_ATP_BIND_1"/>
    <property type="match status" value="1"/>
</dbReference>
<dbReference type="EMBL" id="JBGBPQ010000025">
    <property type="protein sequence ID" value="KAL1499410.1"/>
    <property type="molecule type" value="Genomic_DNA"/>
</dbReference>
<dbReference type="GO" id="GO:0005524">
    <property type="term" value="F:ATP binding"/>
    <property type="evidence" value="ECO:0007669"/>
    <property type="project" value="UniProtKB-KW"/>
</dbReference>
<dbReference type="SMART" id="SM00487">
    <property type="entry name" value="DEXDc"/>
    <property type="match status" value="1"/>
</dbReference>
<dbReference type="GO" id="GO:0003676">
    <property type="term" value="F:nucleic acid binding"/>
    <property type="evidence" value="ECO:0007669"/>
    <property type="project" value="InterPro"/>
</dbReference>
<keyword evidence="14" id="KW-1185">Reference proteome</keyword>
<dbReference type="InterPro" id="IPR050079">
    <property type="entry name" value="DEAD_box_RNA_helicase"/>
</dbReference>
<dbReference type="GO" id="GO:0005829">
    <property type="term" value="C:cytosol"/>
    <property type="evidence" value="ECO:0007669"/>
    <property type="project" value="TreeGrafter"/>
</dbReference>
<dbReference type="InterPro" id="IPR001650">
    <property type="entry name" value="Helicase_C-like"/>
</dbReference>
<keyword evidence="1 8" id="KW-0479">Metal-binding</keyword>
<dbReference type="Pfam" id="PF00271">
    <property type="entry name" value="Helicase_C"/>
    <property type="match status" value="1"/>
</dbReference>
<proteinExistence type="predicted"/>
<dbReference type="AlphaFoldDB" id="A0AB34IH11"/>
<evidence type="ECO:0000256" key="4">
    <source>
        <dbReference type="ARBA" id="ARBA00022801"/>
    </source>
</evidence>
<evidence type="ECO:0000256" key="8">
    <source>
        <dbReference type="PROSITE-ProRule" id="PRU00723"/>
    </source>
</evidence>
<sequence length="573" mass="61067">MGRRRGALPEEDDDDEPPPPKKARKKKTPPPPLHGLTGLPPRQWARHELLPFARALLPPDDSLPPAATAAARRRLGVRVPQLRATPCAFWADGRCARGASCSFAHADGTRGETCPPPLDGLGHPGLPRCVGRAMLHLGYREPSPVQAQAWPAALAGLSLICRAPTGSGKTLAYLLPAIAHALAASPPLAPAAGPAALVLVPTRELAIQVCGVCRSLQRVCGVRTEALYGGDPREEQCEAMEGVVPLLVATAGRLIDMLRTKHVKLGRVTMLVLDEADSLVSLGFSEQVLQICGQLRPDRQTLLFSATLSERLEAAASEWIKDPVRIYVERAMMETTPAGGEDDDFLSLPPASVSQRFVLCGGAGLSKRAALLQELRRLGSVPVDTSQHTASAPPAPRERNLSKALVFVNQIKHMKELALSLRKAGGRCEVLHGERSQREREAALASFRNGQAPVLICSDVAARGIDVPRLPVVVNFDPPATLAQYTHRLGRTGRQGAPGTVISLLKADGPSRAFAAEVRRLFVRVDEPLPDAIRNLLDDGTSVGEAEGSASSLAVQPVQLKGSLLDFAATFAA</sequence>
<dbReference type="PANTHER" id="PTHR47959">
    <property type="entry name" value="ATP-DEPENDENT RNA HELICASE RHLE-RELATED"/>
    <property type="match status" value="1"/>
</dbReference>
<comment type="caution">
    <text evidence="13">The sequence shown here is derived from an EMBL/GenBank/DDBJ whole genome shotgun (WGS) entry which is preliminary data.</text>
</comment>
<dbReference type="SMART" id="SM00356">
    <property type="entry name" value="ZnF_C3H1"/>
    <property type="match status" value="1"/>
</dbReference>
<protein>
    <recommendedName>
        <fullName evidence="15">RNA helicase</fullName>
    </recommendedName>
</protein>
<dbReference type="Gene3D" id="3.40.50.300">
    <property type="entry name" value="P-loop containing nucleotide triphosphate hydrolases"/>
    <property type="match status" value="2"/>
</dbReference>
<dbReference type="InterPro" id="IPR036855">
    <property type="entry name" value="Znf_CCCH_sf"/>
</dbReference>
<dbReference type="Pfam" id="PF00642">
    <property type="entry name" value="zf-CCCH"/>
    <property type="match status" value="1"/>
</dbReference>
<keyword evidence="2" id="KW-0547">Nucleotide-binding</keyword>
<evidence type="ECO:0000256" key="5">
    <source>
        <dbReference type="ARBA" id="ARBA00022806"/>
    </source>
</evidence>
<dbReference type="InterPro" id="IPR000571">
    <property type="entry name" value="Znf_CCCH"/>
</dbReference>
<dbReference type="CDD" id="cd18787">
    <property type="entry name" value="SF2_C_DEAD"/>
    <property type="match status" value="1"/>
</dbReference>
<dbReference type="Proteomes" id="UP001515480">
    <property type="component" value="Unassembled WGS sequence"/>
</dbReference>
<evidence type="ECO:0000259" key="12">
    <source>
        <dbReference type="PROSITE" id="PS51194"/>
    </source>
</evidence>
<keyword evidence="4" id="KW-0378">Hydrolase</keyword>
<keyword evidence="3 8" id="KW-0863">Zinc-finger</keyword>
<gene>
    <name evidence="13" type="ORF">AB1Y20_011615</name>
</gene>
<evidence type="ECO:0000256" key="7">
    <source>
        <dbReference type="ARBA" id="ARBA00022840"/>
    </source>
</evidence>
<feature type="domain" description="C3H1-type" evidence="10">
    <location>
        <begin position="81"/>
        <end position="108"/>
    </location>
</feature>
<accession>A0AB34IH11</accession>
<dbReference type="SMART" id="SM00490">
    <property type="entry name" value="HELICc"/>
    <property type="match status" value="1"/>
</dbReference>
<evidence type="ECO:0000259" key="10">
    <source>
        <dbReference type="PROSITE" id="PS50103"/>
    </source>
</evidence>